<evidence type="ECO:0008006" key="6">
    <source>
        <dbReference type="Google" id="ProtNLM"/>
    </source>
</evidence>
<keyword evidence="3" id="KW-0732">Signal</keyword>
<comment type="caution">
    <text evidence="4">The sequence shown here is derived from an EMBL/GenBank/DDBJ whole genome shotgun (WGS) entry which is preliminary data.</text>
</comment>
<dbReference type="InterPro" id="IPR006626">
    <property type="entry name" value="PbH1"/>
</dbReference>
<feature type="transmembrane region" description="Helical" evidence="2">
    <location>
        <begin position="2085"/>
        <end position="2106"/>
    </location>
</feature>
<keyword evidence="2" id="KW-0812">Transmembrane</keyword>
<feature type="transmembrane region" description="Helical" evidence="2">
    <location>
        <begin position="2387"/>
        <end position="2414"/>
    </location>
</feature>
<feature type="region of interest" description="Disordered" evidence="1">
    <location>
        <begin position="82"/>
        <end position="123"/>
    </location>
</feature>
<dbReference type="Proteomes" id="UP001642484">
    <property type="component" value="Unassembled WGS sequence"/>
</dbReference>
<organism evidence="4 5">
    <name type="scientific">Durusdinium trenchii</name>
    <dbReference type="NCBI Taxonomy" id="1381693"/>
    <lineage>
        <taxon>Eukaryota</taxon>
        <taxon>Sar</taxon>
        <taxon>Alveolata</taxon>
        <taxon>Dinophyceae</taxon>
        <taxon>Suessiales</taxon>
        <taxon>Symbiodiniaceae</taxon>
        <taxon>Durusdinium</taxon>
    </lineage>
</organism>
<evidence type="ECO:0000256" key="1">
    <source>
        <dbReference type="SAM" id="MobiDB-lite"/>
    </source>
</evidence>
<evidence type="ECO:0000313" key="4">
    <source>
        <dbReference type="EMBL" id="CAK9032828.1"/>
    </source>
</evidence>
<feature type="transmembrane region" description="Helical" evidence="2">
    <location>
        <begin position="2242"/>
        <end position="2263"/>
    </location>
</feature>
<feature type="transmembrane region" description="Helical" evidence="2">
    <location>
        <begin position="2184"/>
        <end position="2203"/>
    </location>
</feature>
<feature type="chain" id="PRO_5046889589" description="Right handed beta helix domain-containing protein" evidence="3">
    <location>
        <begin position="23"/>
        <end position="2421"/>
    </location>
</feature>
<evidence type="ECO:0000313" key="5">
    <source>
        <dbReference type="Proteomes" id="UP001642484"/>
    </source>
</evidence>
<feature type="compositionally biased region" description="Basic and acidic residues" evidence="1">
    <location>
        <begin position="94"/>
        <end position="104"/>
    </location>
</feature>
<feature type="transmembrane region" description="Helical" evidence="2">
    <location>
        <begin position="2159"/>
        <end position="2177"/>
    </location>
</feature>
<gene>
    <name evidence="4" type="ORF">CCMP2556_LOCUS18819</name>
</gene>
<evidence type="ECO:0000256" key="3">
    <source>
        <dbReference type="SAM" id="SignalP"/>
    </source>
</evidence>
<name>A0ABP0L1K1_9DINO</name>
<reference evidence="4 5" key="1">
    <citation type="submission" date="2024-02" db="EMBL/GenBank/DDBJ databases">
        <authorList>
            <person name="Chen Y."/>
            <person name="Shah S."/>
            <person name="Dougan E. K."/>
            <person name="Thang M."/>
            <person name="Chan C."/>
        </authorList>
    </citation>
    <scope>NUCLEOTIDE SEQUENCE [LARGE SCALE GENOMIC DNA]</scope>
</reference>
<accession>A0ABP0L1K1</accession>
<feature type="signal peptide" evidence="3">
    <location>
        <begin position="1"/>
        <end position="22"/>
    </location>
</feature>
<protein>
    <recommendedName>
        <fullName evidence="6">Right handed beta helix domain-containing protein</fullName>
    </recommendedName>
</protein>
<feature type="transmembrane region" description="Helical" evidence="2">
    <location>
        <begin position="2356"/>
        <end position="2375"/>
    </location>
</feature>
<keyword evidence="5" id="KW-1185">Reference proteome</keyword>
<feature type="transmembrane region" description="Helical" evidence="2">
    <location>
        <begin position="2306"/>
        <end position="2336"/>
    </location>
</feature>
<dbReference type="EMBL" id="CAXAMN010010813">
    <property type="protein sequence ID" value="CAK9032828.1"/>
    <property type="molecule type" value="Genomic_DNA"/>
</dbReference>
<evidence type="ECO:0000256" key="2">
    <source>
        <dbReference type="SAM" id="Phobius"/>
    </source>
</evidence>
<keyword evidence="2" id="KW-1133">Transmembrane helix</keyword>
<dbReference type="SMART" id="SM00710">
    <property type="entry name" value="PbH1"/>
    <property type="match status" value="20"/>
</dbReference>
<proteinExistence type="predicted"/>
<keyword evidence="2" id="KW-0472">Membrane</keyword>
<sequence length="2421" mass="253977">MTPLGVALACVCHFILICYVFAARPSVFQSVLLTEDPAATNGSQDEDLEDLSKLVGHEDDSPYYKFEEPFPMVAGRPRAEDKEPLLGKMQKSRPMNEDLRHNDLEEPSAESVGRPLAEDKVPPSMTMQGKAQAMNDEKEARKIGSCQEGMLKLDGAQYHVPEEGADFGESCTLKGAAGTRIQLDGPIVGQNLTLDGNLELYATRPFDKACLVLSDTLSVLGTVVIQNCSNSDEKENGGGGQARGLRIAPMGSLTLLNCSAKGSGGGFACYDKGLQLDGALRFHQCTAEVLGGGLMVRSGTLMQQQGRLEFAHCLVQQEVRSDKHWWASRLEPSGAGGALSIEDGNLTLSRGEIIVENCMAKRGGGIALNGSYFTQASGKLQMVDCEAEEDGGGLFLHKSYVTKHAGLLLSKRCIAKFGGGVASLDGQVRQHGGQISFDQCEAVEGGGLASWNGDVVLKGRVIAEHCAASNQGGGFYVQGHIAQEGGYVAFHQCSAEKAGGGIFLHGTLSQMDGELRLNECKSSHRSKSSRLSDQSPTYGGGVWVQDGDIKQHGGTMSFLGCSASGYGGGLGVTAGSIKQMGGQIRLDACEAKWSGGGIYLQGNLSQLDGTMNLKGCHSRQEEKNTERGGGGVWVESGEVHQQGGAMSFSNCTAAGFGGGLGVAAGNIRQGGGHLDLEDCGAGRSGGGVYVKGSVFQTTGLLHVSRCVCENGGGGMLVREGDVNQDGGSMSFASCMSENYGGGLAVAGGSIKQQGGRQEFNRCAAGEAGGGMFVNLGNVSQTDGTVTFNGCKGDFGGGGAWVQSGEVHQQGGGMSFTNCTAPFGYGGGLRVFEGHIRQEGGRLDLHRCVAKEYGGGIHVNGSVSQTNGLLQFSRCSASSGGGMAVYPGDVNQQNGSMSFTDCQGTELGGGLLVADGSVTQRGGRLEFEGCRAPAIAGGGILVLKGDVSQFDGTMTFTDCSSGPEGGGGLSVHMGDVNQQGGSMTFSKCHASGYGGCLALLVGSIKQLAGHMHFEDCDAKRSGGGIYVKGKGFQTNGTMSLTRCRSLQKQKVASNEAIWGGGGVWLESGDMHQQGGAISMTTCSAASGWGGGLGVALGNIKQSSGLLELDGCVARQSGGGIYVKGNLSQVDGTMNLKGCLSNRVAGVGNGVARGGGGGVWVDLGEVHQDGGAIWITKCSAAGAYGGGLGVGAGSFQQKSGRLELHGCEAGQSGGGMYVKSYLSQVGGTMNIRNCKSMQGWGADKNSVWGGGGVWVELGEVHQYGGAISFTKCRAILGYGGGLGVAAGTIKQLAGHLQFKECEAKRSGGGIYLKGSLFQVEGTMGLHACKSLTKQKGAGDESAWGGGGVWVESGEVQQDGGAISFTKCSAAGPGGGLAIAGNIKQRDGLLQFNGCNSTDSGGGIYVWGSLSQTNGTLELKTCSSQQDGGGVSVHNGDVNQDAGHISFTKCSSASGGGLAVTHGQVERKGGLLDFNDCQADESGGCLNIQGGLFQRDGSMRFENCTSTSPYGYGGAINIEGGGFFQMNGSSEFYKCFAHSGGGGISIGRGKGLQLHDGLMFFKQCQTRSLGGGLYMQGVGARVHGKLRFVECESYKAGGGMYVDLAKESFTLTGTMQFEQCKTLGWKLELGMGGGGGLFLGNGKFIQASGKMKFNDCTAWPSGGGMFLTRVDLTANGETHFNRCMAKSDVGATTSGGGLFFRKGRIVQAGGTMSFDRCEASQGGGAALSHANWAHQAGNLHALDCQAREGGGFHVAQSTMEQLGGTMFFKRCNATKDGGCIETVRSSFNQLEEGTLRFEECNATRIGGAFASFDHKQLVSNGTMFFDSCMAREKSAMYVEGDAALGHVICQDFNPRASSVIYVVGSLQVHSMQLQNRHTDVSFRVHATKSLRVKEAVDCSDTRKRCLFESFASSSAHLLCPPGTGLVRDDIGNKQFVGCLPCPPGSTQLVQRATRECAPCRSEFESCNRDRVKMKQGLMSEEVENVTASNLHVHHCPNPHACPGGQVPQNRFGKQMCKVGHVGNGCLMCNASTHAAFDSDALSCTRCATSQLRQFTQFGYMIFRDLGIFLIAYRGGLKAAEQKDAKTSSILLNQLLAFGAVANIGVVAALNTGVAQAVRDRVGMSISDLMHALVLESQWNPGESSGSMSAQCLLTYIGLPPEMWIAHVFASIVPFTLILVFGLAHDPALALIAGSNCFLPAFCANFAKYVVYFRTEIIQPLGEDGKEVLGDPRYEFLPKFLQPLPIFSLTLFCILVLLCFIIAATTWTRAARSTTTPVPPHVALLTRPYEDHCKCMEVERLLRKMILKTLAAALPITAYPVLQLTFVGIIMLFPLCLYSHLLPYKTMEKGTLNWLNLTEIFLISAGIIIINLANLIIASNSHWATTTESQLLFFMLILSSAVLIGLALGLLIAGFLFVEMFLGNG</sequence>
<feature type="transmembrane region" description="Helical" evidence="2">
    <location>
        <begin position="2054"/>
        <end position="2073"/>
    </location>
</feature>